<dbReference type="Proteomes" id="UP001371218">
    <property type="component" value="Unassembled WGS sequence"/>
</dbReference>
<accession>A0ABU9BU72</accession>
<evidence type="ECO:0000313" key="1">
    <source>
        <dbReference type="EMBL" id="MEK8033018.1"/>
    </source>
</evidence>
<evidence type="ECO:0008006" key="3">
    <source>
        <dbReference type="Google" id="ProtNLM"/>
    </source>
</evidence>
<dbReference type="EMBL" id="JBBUTG010000013">
    <property type="protein sequence ID" value="MEK8033018.1"/>
    <property type="molecule type" value="Genomic_DNA"/>
</dbReference>
<evidence type="ECO:0000313" key="2">
    <source>
        <dbReference type="Proteomes" id="UP001371218"/>
    </source>
</evidence>
<reference evidence="1 2" key="1">
    <citation type="submission" date="2024-04" db="EMBL/GenBank/DDBJ databases">
        <title>Novel species of the genus Ideonella isolated from streams.</title>
        <authorList>
            <person name="Lu H."/>
        </authorList>
    </citation>
    <scope>NUCLEOTIDE SEQUENCE [LARGE SCALE GENOMIC DNA]</scope>
    <source>
        <strain evidence="1 2">DXS29W</strain>
    </source>
</reference>
<keyword evidence="2" id="KW-1185">Reference proteome</keyword>
<gene>
    <name evidence="1" type="ORF">AACH06_19520</name>
</gene>
<comment type="caution">
    <text evidence="1">The sequence shown here is derived from an EMBL/GenBank/DDBJ whole genome shotgun (WGS) entry which is preliminary data.</text>
</comment>
<dbReference type="RefSeq" id="WP_341427439.1">
    <property type="nucleotide sequence ID" value="NZ_JBBUTG010000013.1"/>
</dbReference>
<sequence length="82" mass="8586">MSAFFDAPIAVGKHTVCPFAKPTSEGEYAACVSIRGGQGRSSVDHVLRFVPLFGDAQAACRYAIEQAMLYLNAPAASSSTCA</sequence>
<organism evidence="1 2">
    <name type="scientific">Ideonella lacteola</name>
    <dbReference type="NCBI Taxonomy" id="2984193"/>
    <lineage>
        <taxon>Bacteria</taxon>
        <taxon>Pseudomonadati</taxon>
        <taxon>Pseudomonadota</taxon>
        <taxon>Betaproteobacteria</taxon>
        <taxon>Burkholderiales</taxon>
        <taxon>Sphaerotilaceae</taxon>
        <taxon>Ideonella</taxon>
    </lineage>
</organism>
<protein>
    <recommendedName>
        <fullName evidence="3">DUF1488 family protein</fullName>
    </recommendedName>
</protein>
<name>A0ABU9BU72_9BURK</name>
<proteinExistence type="predicted"/>